<proteinExistence type="predicted"/>
<evidence type="ECO:0000313" key="1">
    <source>
        <dbReference type="EMBL" id="QHT99984.1"/>
    </source>
</evidence>
<dbReference type="AlphaFoldDB" id="A0A6C0J2T0"/>
<reference evidence="1" key="1">
    <citation type="journal article" date="2020" name="Nature">
        <title>Giant virus diversity and host interactions through global metagenomics.</title>
        <authorList>
            <person name="Schulz F."/>
            <person name="Roux S."/>
            <person name="Paez-Espino D."/>
            <person name="Jungbluth S."/>
            <person name="Walsh D.A."/>
            <person name="Denef V.J."/>
            <person name="McMahon K.D."/>
            <person name="Konstantinidis K.T."/>
            <person name="Eloe-Fadrosh E.A."/>
            <person name="Kyrpides N.C."/>
            <person name="Woyke T."/>
        </authorList>
    </citation>
    <scope>NUCLEOTIDE SEQUENCE</scope>
    <source>
        <strain evidence="1">GVMAG-M-3300025778-1</strain>
    </source>
</reference>
<dbReference type="EMBL" id="MN740319">
    <property type="protein sequence ID" value="QHT99984.1"/>
    <property type="molecule type" value="Genomic_DNA"/>
</dbReference>
<protein>
    <submittedName>
        <fullName evidence="1">Uncharacterized protein</fullName>
    </submittedName>
</protein>
<organism evidence="1">
    <name type="scientific">viral metagenome</name>
    <dbReference type="NCBI Taxonomy" id="1070528"/>
    <lineage>
        <taxon>unclassified sequences</taxon>
        <taxon>metagenomes</taxon>
        <taxon>organismal metagenomes</taxon>
    </lineage>
</organism>
<sequence length="366" mass="37121">MSSTTNVQSLLANVFRPVYTYDLTGFQTSIELSNIDTVSANNAILLRADVADSNGNVFVGTTAGLNANNCSYTSAFGYGAGQGISNVSNGTFLGFQAGANSSSNANNIAIGNNAGVGVGTSSNILIGYQTGKGGSIGANNILLGNGVKGSTAMSNQFQLGYSNSTSNIAIAADLAYGVVAIGKTDTTMTANNQAYWPPGNPYGNRLCLDVAGYARVSKGLSIGTDPGTRTLDVNGDFRADDGRGSIVFTHDTNSNSTTTFASSNAQGPVLDAGGGGMFSLRGSNVGTGTTTLFTAKKGLYRVMITSTNGTFWDECSVLGLTATAAVRATPSNTGSTAILVVSGSNVNASIVGGGPFSWVAFYSPMA</sequence>
<accession>A0A6C0J2T0</accession>
<name>A0A6C0J2T0_9ZZZZ</name>